<proteinExistence type="predicted"/>
<keyword evidence="2" id="KW-1185">Reference proteome</keyword>
<protein>
    <submittedName>
        <fullName evidence="1">Uncharacterized protein</fullName>
    </submittedName>
</protein>
<sequence>MHALQGPCPIGNCSDQRRSGDAAALAFIPMPALRVEAKRTDHAALGDAPGAEVGVGKRACDRHRGCEKARRRRWCATRGFGLLWHWRIREDRLRTAQMRSGLGQKIGKAGDPSPLADDIEKIAMLARGTIRIMWNST</sequence>
<accession>A0ABP9LMG1</accession>
<evidence type="ECO:0000313" key="2">
    <source>
        <dbReference type="Proteomes" id="UP001499910"/>
    </source>
</evidence>
<dbReference type="Proteomes" id="UP001499910">
    <property type="component" value="Unassembled WGS sequence"/>
</dbReference>
<comment type="caution">
    <text evidence="1">The sequence shown here is derived from an EMBL/GenBank/DDBJ whole genome shotgun (WGS) entry which is preliminary data.</text>
</comment>
<organism evidence="1 2">
    <name type="scientific">[Roseibacterium] beibuensis</name>
    <dbReference type="NCBI Taxonomy" id="1193142"/>
    <lineage>
        <taxon>Bacteria</taxon>
        <taxon>Pseudomonadati</taxon>
        <taxon>Pseudomonadota</taxon>
        <taxon>Alphaproteobacteria</taxon>
        <taxon>Rhodobacterales</taxon>
        <taxon>Roseobacteraceae</taxon>
        <taxon>Roseicyclus</taxon>
    </lineage>
</organism>
<dbReference type="EMBL" id="BAABHW010000008">
    <property type="protein sequence ID" value="GAA5081563.1"/>
    <property type="molecule type" value="Genomic_DNA"/>
</dbReference>
<gene>
    <name evidence="1" type="ORF">GCM10023209_36350</name>
</gene>
<evidence type="ECO:0000313" key="1">
    <source>
        <dbReference type="EMBL" id="GAA5081563.1"/>
    </source>
</evidence>
<name>A0ABP9LMG1_9RHOB</name>
<reference evidence="2" key="1">
    <citation type="journal article" date="2019" name="Int. J. Syst. Evol. Microbiol.">
        <title>The Global Catalogue of Microorganisms (GCM) 10K type strain sequencing project: providing services to taxonomists for standard genome sequencing and annotation.</title>
        <authorList>
            <consortium name="The Broad Institute Genomics Platform"/>
            <consortium name="The Broad Institute Genome Sequencing Center for Infectious Disease"/>
            <person name="Wu L."/>
            <person name="Ma J."/>
        </authorList>
    </citation>
    <scope>NUCLEOTIDE SEQUENCE [LARGE SCALE GENOMIC DNA]</scope>
    <source>
        <strain evidence="2">JCM 18015</strain>
    </source>
</reference>